<reference evidence="15" key="2">
    <citation type="journal article" date="2016" name="Genome Announc.">
        <title>Draft Genome Sequences of Two Novel Amoeba-Resistant Intranuclear Bacteria, 'Candidatus Berkiella cookevillensis' and 'Candidatus Berkiella aquae'.</title>
        <authorList>
            <person name="Mehari Y.T."/>
            <person name="Arivett B.A."/>
            <person name="Farone A.L."/>
            <person name="Gunderson J.H."/>
            <person name="Farone M.B."/>
        </authorList>
    </citation>
    <scope>NUCLEOTIDE SEQUENCE</scope>
    <source>
        <strain evidence="15">HT99</strain>
    </source>
</reference>
<evidence type="ECO:0000256" key="10">
    <source>
        <dbReference type="PIRSR" id="PIRSR639901-1"/>
    </source>
</evidence>
<evidence type="ECO:0000259" key="13">
    <source>
        <dbReference type="Pfam" id="PF04413"/>
    </source>
</evidence>
<sequence length="437" mass="49452">MIWRIFLWVYTVLFTCLLPVVFFRLWVRSLRLPAYRRRWLERLGIVPLPPLEEVMWLHAVSVGEAIAAIPLVRRLNQQFPKSPILITTTTPTGSERVQAAFKDMLGKHIYHCYLPYDLPFTLNTFFKRIKPKLLILMETEIWPNLLQACKARQLPVLIANGRLSPVSMRRYQRLGRLMHWIVSPISAVAAQSAMDMARFAHLGVASDRISDTGNIKFDLQLPPYLQDAGMELRQELGSERLIWIAASTHETEEAIALNVYQALKARFPQLLLFLVPRHPDRFNKVAHLCTDRGFTIARRSLKQQTMPNTDIYLGDTMGELPLFYASSDVAFVGGSFVAVGGHNLLEPAALGLPVLSGPQLFNFVAISEMLVGAKGATIVNDETELEQCLVKLLTSTELRNTQGLQAKKVVEENKGALDKLLQVIERLWHQTPPLQAK</sequence>
<dbReference type="FunFam" id="3.40.50.2000:FF:000032">
    <property type="entry name" value="3-deoxy-D-manno-octulosonic acid transferase"/>
    <property type="match status" value="1"/>
</dbReference>
<dbReference type="InterPro" id="IPR007507">
    <property type="entry name" value="Glycos_transf_N"/>
</dbReference>
<evidence type="ECO:0000256" key="9">
    <source>
        <dbReference type="ARBA" id="ARBA00049183"/>
    </source>
</evidence>
<keyword evidence="14" id="KW-0328">Glycosyltransferase</keyword>
<evidence type="ECO:0000256" key="11">
    <source>
        <dbReference type="PIRSR" id="PIRSR639901-2"/>
    </source>
</evidence>
<gene>
    <name evidence="14" type="primary">waaA</name>
    <name evidence="15" type="ORF">HT99x_001760</name>
    <name evidence="14" type="ORF">HT99x_02269</name>
</gene>
<dbReference type="InterPro" id="IPR039901">
    <property type="entry name" value="Kdotransferase"/>
</dbReference>
<keyword evidence="12" id="KW-0472">Membrane</keyword>
<evidence type="ECO:0000313" key="15">
    <source>
        <dbReference type="EMBL" id="MCS5710147.1"/>
    </source>
</evidence>
<dbReference type="Gene3D" id="3.40.50.2000">
    <property type="entry name" value="Glycogen Phosphorylase B"/>
    <property type="match status" value="1"/>
</dbReference>
<evidence type="ECO:0000313" key="16">
    <source>
        <dbReference type="Proteomes" id="UP000051497"/>
    </source>
</evidence>
<comment type="catalytic activity">
    <reaction evidence="9 12">
        <text>lipid IVA (E. coli) + CMP-3-deoxy-beta-D-manno-octulosonate = alpha-Kdo-(2-&gt;6)-lipid IVA (E. coli) + CMP + H(+)</text>
        <dbReference type="Rhea" id="RHEA:28066"/>
        <dbReference type="ChEBI" id="CHEBI:15378"/>
        <dbReference type="ChEBI" id="CHEBI:58603"/>
        <dbReference type="ChEBI" id="CHEBI:60364"/>
        <dbReference type="ChEBI" id="CHEBI:60377"/>
        <dbReference type="ChEBI" id="CHEBI:85987"/>
        <dbReference type="EC" id="2.4.99.12"/>
    </reaction>
</comment>
<dbReference type="Pfam" id="PF04413">
    <property type="entry name" value="Glycos_transf_N"/>
    <property type="match status" value="1"/>
</dbReference>
<evidence type="ECO:0000256" key="5">
    <source>
        <dbReference type="ARBA" id="ARBA00019077"/>
    </source>
</evidence>
<dbReference type="NCBIfam" id="NF004388">
    <property type="entry name" value="PRK05749.1-4"/>
    <property type="match status" value="1"/>
</dbReference>
<dbReference type="SUPFAM" id="SSF53756">
    <property type="entry name" value="UDP-Glycosyltransferase/glycogen phosphorylase"/>
    <property type="match status" value="1"/>
</dbReference>
<dbReference type="PANTHER" id="PTHR42755">
    <property type="entry name" value="3-DEOXY-MANNO-OCTULOSONATE CYTIDYLYLTRANSFERASE"/>
    <property type="match status" value="1"/>
</dbReference>
<evidence type="ECO:0000256" key="3">
    <source>
        <dbReference type="ARBA" id="ARBA00006380"/>
    </source>
</evidence>
<keyword evidence="7" id="KW-0735">Signal-anchor</keyword>
<evidence type="ECO:0000313" key="14">
    <source>
        <dbReference type="EMBL" id="KRG20538.1"/>
    </source>
</evidence>
<dbReference type="FunFam" id="3.40.50.11720:FF:000001">
    <property type="entry name" value="3-deoxy-D-manno-octulosonic acid transferase"/>
    <property type="match status" value="1"/>
</dbReference>
<dbReference type="EMBL" id="LKAJ01000010">
    <property type="protein sequence ID" value="KRG20538.1"/>
    <property type="molecule type" value="Genomic_DNA"/>
</dbReference>
<proteinExistence type="inferred from homology"/>
<dbReference type="GO" id="GO:0043842">
    <property type="term" value="F:Kdo transferase activity"/>
    <property type="evidence" value="ECO:0007669"/>
    <property type="project" value="UniProtKB-EC"/>
</dbReference>
<feature type="domain" description="3-deoxy-D-manno-octulosonic-acid transferase N-terminal" evidence="13">
    <location>
        <begin position="38"/>
        <end position="218"/>
    </location>
</feature>
<reference evidence="15" key="3">
    <citation type="submission" date="2021-06" db="EMBL/GenBank/DDBJ databases">
        <title>Genomic Description and Analysis of Intracellular Bacteria, Candidatus Berkiella cookevillensis and Candidatus Berkiella aquae.</title>
        <authorList>
            <person name="Kidane D.T."/>
            <person name="Mehari Y.T."/>
            <person name="Rice F.C."/>
            <person name="Arivett B.A."/>
            <person name="Farone A.L."/>
            <person name="Berk S.G."/>
            <person name="Farone M.B."/>
        </authorList>
    </citation>
    <scope>NUCLEOTIDE SEQUENCE</scope>
    <source>
        <strain evidence="15">HT99</strain>
    </source>
</reference>
<reference evidence="14" key="1">
    <citation type="submission" date="2015-09" db="EMBL/GenBank/DDBJ databases">
        <title>Draft Genome Sequences of Two Novel Amoeba-resistant Intranuclear Bacteria, Candidatus Berkiella cookevillensis and Candidatus Berkiella aquae.</title>
        <authorList>
            <person name="Mehari Y.T."/>
            <person name="Arivett B.A."/>
            <person name="Farone A.L."/>
            <person name="Gunderson J.H."/>
            <person name="Farone M.B."/>
        </authorList>
    </citation>
    <scope>NUCLEOTIDE SEQUENCE [LARGE SCALE GENOMIC DNA]</scope>
    <source>
        <strain evidence="14">HT99</strain>
    </source>
</reference>
<evidence type="ECO:0000256" key="8">
    <source>
        <dbReference type="ARBA" id="ARBA00031445"/>
    </source>
</evidence>
<protein>
    <recommendedName>
        <fullName evidence="5 12">3-deoxy-D-manno-octulosonic acid transferase</fullName>
        <shortName evidence="12">Kdo transferase</shortName>
        <ecNumber evidence="4 12">2.4.99.12</ecNumber>
    </recommendedName>
    <alternativeName>
        <fullName evidence="8 12">Lipid IV(A) 3-deoxy-D-manno-octulosonic acid transferase</fullName>
    </alternativeName>
</protein>
<dbReference type="GO" id="GO:0009245">
    <property type="term" value="P:lipid A biosynthetic process"/>
    <property type="evidence" value="ECO:0007669"/>
    <property type="project" value="TreeGrafter"/>
</dbReference>
<evidence type="ECO:0000256" key="2">
    <source>
        <dbReference type="ARBA" id="ARBA00004713"/>
    </source>
</evidence>
<accession>A0A0Q9YSV7</accession>
<dbReference type="AlphaFoldDB" id="A0A0Q9YSV7"/>
<keyword evidence="6 12" id="KW-0808">Transferase</keyword>
<keyword evidence="12" id="KW-0448">Lipopolysaccharide biosynthesis</keyword>
<dbReference type="Gene3D" id="3.40.50.11720">
    <property type="entry name" value="3-Deoxy-D-manno-octulosonic-acid transferase, N-terminal domain"/>
    <property type="match status" value="1"/>
</dbReference>
<dbReference type="Proteomes" id="UP000051497">
    <property type="component" value="Unassembled WGS sequence"/>
</dbReference>
<dbReference type="EMBL" id="LKAJ02000001">
    <property type="protein sequence ID" value="MCS5710147.1"/>
    <property type="molecule type" value="Genomic_DNA"/>
</dbReference>
<comment type="pathway">
    <text evidence="2 12">Bacterial outer membrane biogenesis; LPS core biosynthesis.</text>
</comment>
<keyword evidence="12" id="KW-1003">Cell membrane</keyword>
<dbReference type="EC" id="2.4.99.12" evidence="4 12"/>
<comment type="similarity">
    <text evidence="3">Belongs to the glycosyltransferase group 1 family. Glycosyltransferase 30 subfamily.</text>
</comment>
<feature type="site" description="Transition state stabilizer" evidence="11">
    <location>
        <position position="138"/>
    </location>
</feature>
<dbReference type="STRING" id="295108.HT99x_02269"/>
<evidence type="ECO:0000256" key="4">
    <source>
        <dbReference type="ARBA" id="ARBA00012621"/>
    </source>
</evidence>
<dbReference type="InterPro" id="IPR038107">
    <property type="entry name" value="Glycos_transf_N_sf"/>
</dbReference>
<feature type="transmembrane region" description="Helical" evidence="12">
    <location>
        <begin position="6"/>
        <end position="27"/>
    </location>
</feature>
<evidence type="ECO:0000256" key="12">
    <source>
        <dbReference type="RuleBase" id="RU365103"/>
    </source>
</evidence>
<dbReference type="UniPathway" id="UPA00958"/>
<comment type="function">
    <text evidence="12">Involved in lipopolysaccharide (LPS) biosynthesis. Catalyzes the transfer of 3-deoxy-D-manno-octulosonate (Kdo) residue(s) from CMP-Kdo to lipid IV(A), the tetraacyldisaccharide-1,4'-bisphosphate precursor of lipid A.</text>
</comment>
<keyword evidence="12" id="KW-0812">Transmembrane</keyword>
<dbReference type="RefSeq" id="WP_200957140.1">
    <property type="nucleotide sequence ID" value="NZ_LKAJ02000001.1"/>
</dbReference>
<keyword evidence="16" id="KW-1185">Reference proteome</keyword>
<comment type="caution">
    <text evidence="14">The sequence shown here is derived from an EMBL/GenBank/DDBJ whole genome shotgun (WGS) entry which is preliminary data.</text>
</comment>
<comment type="subcellular location">
    <subcellularLocation>
        <location evidence="1">Cell inner membrane</location>
        <topology evidence="1">Single-pass membrane protein</topology>
        <orientation evidence="1">Cytoplasmic side</orientation>
    </subcellularLocation>
    <subcellularLocation>
        <location evidence="12">Cell membrane</location>
    </subcellularLocation>
</comment>
<name>A0A0Q9YSV7_9GAMM</name>
<dbReference type="GO" id="GO:0005886">
    <property type="term" value="C:plasma membrane"/>
    <property type="evidence" value="ECO:0007669"/>
    <property type="project" value="UniProtKB-SubCell"/>
</dbReference>
<feature type="site" description="Transition state stabilizer" evidence="11">
    <location>
        <position position="216"/>
    </location>
</feature>
<dbReference type="GO" id="GO:0009244">
    <property type="term" value="P:lipopolysaccharide core region biosynthetic process"/>
    <property type="evidence" value="ECO:0007669"/>
    <property type="project" value="UniProtKB-UniRule"/>
</dbReference>
<organism evidence="14">
    <name type="scientific">Candidatus Berkiella aquae</name>
    <dbReference type="NCBI Taxonomy" id="295108"/>
    <lineage>
        <taxon>Bacteria</taxon>
        <taxon>Pseudomonadati</taxon>
        <taxon>Pseudomonadota</taxon>
        <taxon>Gammaproteobacteria</taxon>
        <taxon>Candidatus Berkiellales</taxon>
        <taxon>Candidatus Berkiellaceae</taxon>
        <taxon>Candidatus Berkiella</taxon>
    </lineage>
</organism>
<evidence type="ECO:0000256" key="1">
    <source>
        <dbReference type="ARBA" id="ARBA00004388"/>
    </source>
</evidence>
<evidence type="ECO:0000256" key="7">
    <source>
        <dbReference type="ARBA" id="ARBA00022968"/>
    </source>
</evidence>
<dbReference type="PANTHER" id="PTHR42755:SF1">
    <property type="entry name" value="3-DEOXY-D-MANNO-OCTULOSONIC ACID TRANSFERASE, MITOCHONDRIAL-RELATED"/>
    <property type="match status" value="1"/>
</dbReference>
<keyword evidence="12" id="KW-1133">Transmembrane helix</keyword>
<feature type="active site" description="Proton acceptor" evidence="10">
    <location>
        <position position="64"/>
    </location>
</feature>
<evidence type="ECO:0000256" key="6">
    <source>
        <dbReference type="ARBA" id="ARBA00022679"/>
    </source>
</evidence>